<dbReference type="EMBL" id="KZ825581">
    <property type="protein sequence ID" value="PYI26960.1"/>
    <property type="molecule type" value="Genomic_DNA"/>
</dbReference>
<keyword evidence="2" id="KW-1185">Reference proteome</keyword>
<dbReference type="AlphaFoldDB" id="A0A2V5IEL5"/>
<proteinExistence type="predicted"/>
<evidence type="ECO:0000313" key="2">
    <source>
        <dbReference type="Proteomes" id="UP000248817"/>
    </source>
</evidence>
<gene>
    <name evidence="1" type="ORF">BP00DRAFT_38006</name>
</gene>
<sequence length="363" mass="42132">MIGRRWLGIKSAGPYVSEAAANGQLTVLLHGQQAMPALGLRQTTTMRRNTLIEGQSWPYPGISHGLFPPRIPRYKAPDVFPVLPDSQDHHRLQPRLHPHSSCAFLFEIIIMSVEHLKDVAQHVLECLQDIPDIEDYRLVIIGHLAIGRQRPGFESFIEHLLRTMQNDDRYAVEILFEQWEDDDNHDIRNMDRSFKRQWVQLRPTEFRVENGQLRYHQYTQIKFHFLEKPHPRPRTNYYLHAPLVRQIIGEMRHLYDITDVDMLPYASTETSLAIMVARCTKGCLLPGESSRAIAKEVEALLNALASHNRTAQRGGVRVRCADQLQWTTYHKRSLFSCLGKLQELLSWRGPEGRKELKWKLNID</sequence>
<dbReference type="Proteomes" id="UP000248817">
    <property type="component" value="Unassembled WGS sequence"/>
</dbReference>
<protein>
    <submittedName>
        <fullName evidence="1">Uncharacterized protein</fullName>
    </submittedName>
</protein>
<reference evidence="1 2" key="1">
    <citation type="submission" date="2018-02" db="EMBL/GenBank/DDBJ databases">
        <title>The genomes of Aspergillus section Nigri reveals drivers in fungal speciation.</title>
        <authorList>
            <consortium name="DOE Joint Genome Institute"/>
            <person name="Vesth T.C."/>
            <person name="Nybo J."/>
            <person name="Theobald S."/>
            <person name="Brandl J."/>
            <person name="Frisvad J.C."/>
            <person name="Nielsen K.F."/>
            <person name="Lyhne E.K."/>
            <person name="Kogle M.E."/>
            <person name="Kuo A."/>
            <person name="Riley R."/>
            <person name="Clum A."/>
            <person name="Nolan M."/>
            <person name="Lipzen A."/>
            <person name="Salamov A."/>
            <person name="Henrissat B."/>
            <person name="Wiebenga A."/>
            <person name="De vries R.P."/>
            <person name="Grigoriev I.V."/>
            <person name="Mortensen U.H."/>
            <person name="Andersen M.R."/>
            <person name="Baker S.E."/>
        </authorList>
    </citation>
    <scope>NUCLEOTIDE SEQUENCE [LARGE SCALE GENOMIC DNA]</scope>
    <source>
        <strain evidence="1 2">CBS 114.80</strain>
    </source>
</reference>
<organism evidence="1 2">
    <name type="scientific">Aspergillus indologenus CBS 114.80</name>
    <dbReference type="NCBI Taxonomy" id="1450541"/>
    <lineage>
        <taxon>Eukaryota</taxon>
        <taxon>Fungi</taxon>
        <taxon>Dikarya</taxon>
        <taxon>Ascomycota</taxon>
        <taxon>Pezizomycotina</taxon>
        <taxon>Eurotiomycetes</taxon>
        <taxon>Eurotiomycetidae</taxon>
        <taxon>Eurotiales</taxon>
        <taxon>Aspergillaceae</taxon>
        <taxon>Aspergillus</taxon>
        <taxon>Aspergillus subgen. Circumdati</taxon>
    </lineage>
</organism>
<evidence type="ECO:0000313" key="1">
    <source>
        <dbReference type="EMBL" id="PYI26960.1"/>
    </source>
</evidence>
<accession>A0A2V5IEL5</accession>
<name>A0A2V5IEL5_9EURO</name>